<name>B0JJR8_MICAN</name>
<evidence type="ECO:0000313" key="1">
    <source>
        <dbReference type="EMBL" id="BAG02710.1"/>
    </source>
</evidence>
<evidence type="ECO:0000313" key="2">
    <source>
        <dbReference type="Proteomes" id="UP000001510"/>
    </source>
</evidence>
<gene>
    <name evidence="1" type="ordered locus">MAE_28880</name>
</gene>
<protein>
    <submittedName>
        <fullName evidence="1">Uncharacterized protein</fullName>
    </submittedName>
</protein>
<organism evidence="1 2">
    <name type="scientific">Microcystis aeruginosa (strain NIES-843 / IAM M-2473)</name>
    <dbReference type="NCBI Taxonomy" id="449447"/>
    <lineage>
        <taxon>Bacteria</taxon>
        <taxon>Bacillati</taxon>
        <taxon>Cyanobacteriota</taxon>
        <taxon>Cyanophyceae</taxon>
        <taxon>Oscillatoriophycideae</taxon>
        <taxon>Chroococcales</taxon>
        <taxon>Microcystaceae</taxon>
        <taxon>Microcystis</taxon>
    </lineage>
</organism>
<dbReference type="STRING" id="449447.MAE_28880"/>
<dbReference type="KEGG" id="mar:MAE_28880"/>
<sequence length="87" mass="10064">MLMPFLLPQSCAFTGSISSRKLVEIKRKVTQFEIDINAILLVNLPNSDFITERLNVVFIKVHAYYTTTLKGKFQQLDQGRNKQIARY</sequence>
<dbReference type="AlphaFoldDB" id="B0JJR8"/>
<dbReference type="PaxDb" id="449447-MAE_28880"/>
<accession>B0JJR8</accession>
<keyword evidence="2" id="KW-1185">Reference proteome</keyword>
<dbReference type="EMBL" id="AP009552">
    <property type="protein sequence ID" value="BAG02710.1"/>
    <property type="molecule type" value="Genomic_DNA"/>
</dbReference>
<proteinExistence type="predicted"/>
<dbReference type="HOGENOM" id="CLU_2479866_0_0_3"/>
<dbReference type="Proteomes" id="UP000001510">
    <property type="component" value="Chromosome"/>
</dbReference>
<dbReference type="EnsemblBacteria" id="BAG02710">
    <property type="protein sequence ID" value="BAG02710"/>
    <property type="gene ID" value="MAE_28880"/>
</dbReference>
<reference evidence="1 2" key="1">
    <citation type="journal article" date="2007" name="DNA Res.">
        <title>Complete genomic structure of the bloom-forming toxic cyanobacterium Microcystis aeruginosa NIES-843.</title>
        <authorList>
            <person name="Kaneko T."/>
            <person name="Nakajima N."/>
            <person name="Okamoto S."/>
            <person name="Suzuki I."/>
            <person name="Tanabe Y."/>
            <person name="Tamaoki M."/>
            <person name="Nakamura Y."/>
            <person name="Kasai F."/>
            <person name="Watanabe A."/>
            <person name="Kawashima K."/>
            <person name="Kishida Y."/>
            <person name="Ono A."/>
            <person name="Shimizu Y."/>
            <person name="Takahashi C."/>
            <person name="Minami C."/>
            <person name="Fujishiro T."/>
            <person name="Kohara M."/>
            <person name="Katoh M."/>
            <person name="Nakazaki N."/>
            <person name="Nakayama S."/>
            <person name="Yamada M."/>
            <person name="Tabata S."/>
            <person name="Watanabe M.M."/>
        </authorList>
    </citation>
    <scope>NUCLEOTIDE SEQUENCE [LARGE SCALE GENOMIC DNA]</scope>
    <source>
        <strain evidence="2">NIES-843 / IAM M-247</strain>
    </source>
</reference>